<reference evidence="3" key="1">
    <citation type="journal article" date="2017" name="Genome Announc.">
        <title>Draft Genome Sequence of Terrimicrobium sacchariphilum NM-5T, a Facultative Anaerobic Soil Bacterium of the Class Spartobacteria.</title>
        <authorList>
            <person name="Qiu Y.L."/>
            <person name="Tourlousse D.M."/>
            <person name="Matsuura N."/>
            <person name="Ohashi A."/>
            <person name="Sekiguchi Y."/>
        </authorList>
    </citation>
    <scope>NUCLEOTIDE SEQUENCE [LARGE SCALE GENOMIC DNA]</scope>
    <source>
        <strain evidence="3">NM-5</strain>
    </source>
</reference>
<dbReference type="Proteomes" id="UP000076023">
    <property type="component" value="Unassembled WGS sequence"/>
</dbReference>
<keyword evidence="1" id="KW-0472">Membrane</keyword>
<dbReference type="AlphaFoldDB" id="A0A146G9B7"/>
<dbReference type="EMBL" id="BDCO01000002">
    <property type="protein sequence ID" value="GAT34051.1"/>
    <property type="molecule type" value="Genomic_DNA"/>
</dbReference>
<evidence type="ECO:0000313" key="3">
    <source>
        <dbReference type="Proteomes" id="UP000076023"/>
    </source>
</evidence>
<keyword evidence="1" id="KW-0812">Transmembrane</keyword>
<keyword evidence="1" id="KW-1133">Transmembrane helix</keyword>
<proteinExistence type="predicted"/>
<keyword evidence="3" id="KW-1185">Reference proteome</keyword>
<comment type="caution">
    <text evidence="2">The sequence shown here is derived from an EMBL/GenBank/DDBJ whole genome shotgun (WGS) entry which is preliminary data.</text>
</comment>
<feature type="transmembrane region" description="Helical" evidence="1">
    <location>
        <begin position="16"/>
        <end position="37"/>
    </location>
</feature>
<sequence>MRNQASEEPKPRGRSVFWLSLATGVIGLGVIGGALAVRNAFGHMVPMTQQQRAAFDRSLASVRDHLSSPEVARFSTPGEGETWASDLGNRVFISRGTVVAPNGAGLMVRQEWQVAYDAAASRVLYLRVGDERSGDINAAVAAAKVPAGQRL</sequence>
<name>A0A146G9B7_TERSA</name>
<evidence type="ECO:0000256" key="1">
    <source>
        <dbReference type="SAM" id="Phobius"/>
    </source>
</evidence>
<accession>A0A146G9B7</accession>
<evidence type="ECO:0000313" key="2">
    <source>
        <dbReference type="EMBL" id="GAT34051.1"/>
    </source>
</evidence>
<protein>
    <submittedName>
        <fullName evidence="2">Uncharacterized protein</fullName>
    </submittedName>
</protein>
<organism evidence="2 3">
    <name type="scientific">Terrimicrobium sacchariphilum</name>
    <dbReference type="NCBI Taxonomy" id="690879"/>
    <lineage>
        <taxon>Bacteria</taxon>
        <taxon>Pseudomonadati</taxon>
        <taxon>Verrucomicrobiota</taxon>
        <taxon>Terrimicrobiia</taxon>
        <taxon>Terrimicrobiales</taxon>
        <taxon>Terrimicrobiaceae</taxon>
        <taxon>Terrimicrobium</taxon>
    </lineage>
</organism>
<gene>
    <name evidence="2" type="ORF">TSACC_22474</name>
</gene>
<dbReference type="InParanoid" id="A0A146G9B7"/>